<dbReference type="PANTHER" id="PTHR10476">
    <property type="entry name" value="CHARGED MULTIVESICULAR BODY PROTEIN"/>
    <property type="match status" value="1"/>
</dbReference>
<reference evidence="4 5" key="1">
    <citation type="journal article" date="2014" name="Nat. Commun.">
        <title>Molecular traces of alternative social organization in a termite genome.</title>
        <authorList>
            <person name="Terrapon N."/>
            <person name="Li C."/>
            <person name="Robertson H.M."/>
            <person name="Ji L."/>
            <person name="Meng X."/>
            <person name="Booth W."/>
            <person name="Chen Z."/>
            <person name="Childers C.P."/>
            <person name="Glastad K.M."/>
            <person name="Gokhale K."/>
            <person name="Gowin J."/>
            <person name="Gronenberg W."/>
            <person name="Hermansen R.A."/>
            <person name="Hu H."/>
            <person name="Hunt B.G."/>
            <person name="Huylmans A.K."/>
            <person name="Khalil S.M."/>
            <person name="Mitchell R.D."/>
            <person name="Munoz-Torres M.C."/>
            <person name="Mustard J.A."/>
            <person name="Pan H."/>
            <person name="Reese J.T."/>
            <person name="Scharf M.E."/>
            <person name="Sun F."/>
            <person name="Vogel H."/>
            <person name="Xiao J."/>
            <person name="Yang W."/>
            <person name="Yang Z."/>
            <person name="Yang Z."/>
            <person name="Zhou J."/>
            <person name="Zhu J."/>
            <person name="Brent C.S."/>
            <person name="Elsik C.G."/>
            <person name="Goodisman M.A."/>
            <person name="Liberles D.A."/>
            <person name="Roe R.M."/>
            <person name="Vargo E.L."/>
            <person name="Vilcinskas A."/>
            <person name="Wang J."/>
            <person name="Bornberg-Bauer E."/>
            <person name="Korb J."/>
            <person name="Zhang G."/>
            <person name="Liebig J."/>
        </authorList>
    </citation>
    <scope>NUCLEOTIDE SEQUENCE [LARGE SCALE GENOMIC DNA]</scope>
    <source>
        <tissue evidence="4">Whole organism</tissue>
    </source>
</reference>
<comment type="similarity">
    <text evidence="1">Belongs to the SNF7 family.</text>
</comment>
<dbReference type="eggNOG" id="KOG3231">
    <property type="taxonomic scope" value="Eukaryota"/>
</dbReference>
<feature type="region of interest" description="Disordered" evidence="3">
    <location>
        <begin position="1"/>
        <end position="23"/>
    </location>
</feature>
<evidence type="ECO:0000313" key="4">
    <source>
        <dbReference type="EMBL" id="KDR10342.1"/>
    </source>
</evidence>
<sequence length="213" mass="23801">MFNIFGKKPTVEEQQRETDRSLRKVERGIERDRRGLEREEKKLELEIKKLAKEGNHEGCKILAKQLIQLRKQKTRTYTAGSRVHSVGVSNKAMGANIKLANAMGTTTKTMANMNQIMKPEQVAADMHAFGQASMKMDMTDEMINDTLDDMLTESGDEEEGDKVVQQVLDEIGIEISGKMARAPAISHGKLGEGSKSRLPTDEEIEAQLAKLRS</sequence>
<evidence type="ECO:0000313" key="5">
    <source>
        <dbReference type="Proteomes" id="UP000027135"/>
    </source>
</evidence>
<feature type="compositionally biased region" description="Basic and acidic residues" evidence="3">
    <location>
        <begin position="9"/>
        <end position="23"/>
    </location>
</feature>
<dbReference type="InterPro" id="IPR005024">
    <property type="entry name" value="Snf7_fam"/>
</dbReference>
<evidence type="ECO:0000256" key="3">
    <source>
        <dbReference type="SAM" id="MobiDB-lite"/>
    </source>
</evidence>
<feature type="coiled-coil region" evidence="2">
    <location>
        <begin position="26"/>
        <end position="53"/>
    </location>
</feature>
<dbReference type="OrthoDB" id="5594417at2759"/>
<keyword evidence="5" id="KW-1185">Reference proteome</keyword>
<evidence type="ECO:0000256" key="2">
    <source>
        <dbReference type="SAM" id="Coils"/>
    </source>
</evidence>
<keyword evidence="2" id="KW-0175">Coiled coil</keyword>
<dbReference type="InParanoid" id="A0A067QPD4"/>
<dbReference type="GO" id="GO:0007034">
    <property type="term" value="P:vacuolar transport"/>
    <property type="evidence" value="ECO:0007669"/>
    <property type="project" value="InterPro"/>
</dbReference>
<dbReference type="STRING" id="136037.A0A067QPD4"/>
<dbReference type="AlphaFoldDB" id="A0A067QPD4"/>
<dbReference type="Pfam" id="PF03357">
    <property type="entry name" value="Snf7"/>
    <property type="match status" value="1"/>
</dbReference>
<dbReference type="FunCoup" id="A0A067QPD4">
    <property type="interactions" value="357"/>
</dbReference>
<feature type="region of interest" description="Disordered" evidence="3">
    <location>
        <begin position="183"/>
        <end position="213"/>
    </location>
</feature>
<name>A0A067QPD4_ZOONE</name>
<protein>
    <submittedName>
        <fullName evidence="4">Charged multivesicular body protein 2b-B</fullName>
    </submittedName>
</protein>
<gene>
    <name evidence="4" type="ORF">L798_15404</name>
</gene>
<dbReference type="OMA" id="QDMFEDD"/>
<dbReference type="Gene3D" id="6.10.140.1230">
    <property type="match status" value="1"/>
</dbReference>
<evidence type="ECO:0000256" key="1">
    <source>
        <dbReference type="ARBA" id="ARBA00006190"/>
    </source>
</evidence>
<organism evidence="4 5">
    <name type="scientific">Zootermopsis nevadensis</name>
    <name type="common">Dampwood termite</name>
    <dbReference type="NCBI Taxonomy" id="136037"/>
    <lineage>
        <taxon>Eukaryota</taxon>
        <taxon>Metazoa</taxon>
        <taxon>Ecdysozoa</taxon>
        <taxon>Arthropoda</taxon>
        <taxon>Hexapoda</taxon>
        <taxon>Insecta</taxon>
        <taxon>Pterygota</taxon>
        <taxon>Neoptera</taxon>
        <taxon>Polyneoptera</taxon>
        <taxon>Dictyoptera</taxon>
        <taxon>Blattodea</taxon>
        <taxon>Blattoidea</taxon>
        <taxon>Termitoidae</taxon>
        <taxon>Termopsidae</taxon>
        <taxon>Zootermopsis</taxon>
    </lineage>
</organism>
<feature type="compositionally biased region" description="Basic and acidic residues" evidence="3">
    <location>
        <begin position="189"/>
        <end position="200"/>
    </location>
</feature>
<dbReference type="EMBL" id="KK853170">
    <property type="protein sequence ID" value="KDR10342.1"/>
    <property type="molecule type" value="Genomic_DNA"/>
</dbReference>
<proteinExistence type="inferred from homology"/>
<accession>A0A067QPD4</accession>
<dbReference type="Proteomes" id="UP000027135">
    <property type="component" value="Unassembled WGS sequence"/>
</dbReference>